<dbReference type="EMBL" id="BAAADE010000003">
    <property type="protein sequence ID" value="GAA0604566.1"/>
    <property type="molecule type" value="Genomic_DNA"/>
</dbReference>
<dbReference type="Proteomes" id="UP001424441">
    <property type="component" value="Unassembled WGS sequence"/>
</dbReference>
<sequence>MPGGASSLSETHGDWAVQCRLQAIKDEAPKPLCSLSQQQQDNKGSRVLAVELQPTADGASGALVMPFGLQLSKGVSLQIDEAKAGAAQTFSTCLPAGCIVPLNFGEAQLKALNAGKALNLVAEAVNGGEVKLSVSLDGFSAALNRVKELLK</sequence>
<evidence type="ECO:0000313" key="2">
    <source>
        <dbReference type="Proteomes" id="UP001424441"/>
    </source>
</evidence>
<evidence type="ECO:0000313" key="1">
    <source>
        <dbReference type="EMBL" id="GAA0604566.1"/>
    </source>
</evidence>
<dbReference type="InterPro" id="IPR010642">
    <property type="entry name" value="Invasion_prot_B"/>
</dbReference>
<comment type="caution">
    <text evidence="1">The sequence shown here is derived from an EMBL/GenBank/DDBJ whole genome shotgun (WGS) entry which is preliminary data.</text>
</comment>
<dbReference type="Pfam" id="PF06776">
    <property type="entry name" value="IalB"/>
    <property type="match status" value="1"/>
</dbReference>
<gene>
    <name evidence="1" type="ORF">GCM10008943_20150</name>
</gene>
<organism evidence="1 2">
    <name type="scientific">Paenochrobactrum glaciei</name>
    <dbReference type="NCBI Taxonomy" id="486407"/>
    <lineage>
        <taxon>Bacteria</taxon>
        <taxon>Pseudomonadati</taxon>
        <taxon>Pseudomonadota</taxon>
        <taxon>Alphaproteobacteria</taxon>
        <taxon>Hyphomicrobiales</taxon>
        <taxon>Brucellaceae</taxon>
        <taxon>Paenochrobactrum</taxon>
    </lineage>
</organism>
<reference evidence="1 2" key="1">
    <citation type="journal article" date="2019" name="Int. J. Syst. Evol. Microbiol.">
        <title>The Global Catalogue of Microorganisms (GCM) 10K type strain sequencing project: providing services to taxonomists for standard genome sequencing and annotation.</title>
        <authorList>
            <consortium name="The Broad Institute Genomics Platform"/>
            <consortium name="The Broad Institute Genome Sequencing Center for Infectious Disease"/>
            <person name="Wu L."/>
            <person name="Ma J."/>
        </authorList>
    </citation>
    <scope>NUCLEOTIDE SEQUENCE [LARGE SCALE GENOMIC DNA]</scope>
    <source>
        <strain evidence="1 2">JCM 15115</strain>
    </source>
</reference>
<accession>A0ABN1G5K9</accession>
<proteinExistence type="predicted"/>
<keyword evidence="2" id="KW-1185">Reference proteome</keyword>
<name>A0ABN1G5K9_9HYPH</name>
<dbReference type="Gene3D" id="2.60.40.1880">
    <property type="entry name" value="Invasion associated locus B (IalB) protein"/>
    <property type="match status" value="1"/>
</dbReference>
<dbReference type="InterPro" id="IPR038696">
    <property type="entry name" value="IalB_sf"/>
</dbReference>
<protein>
    <submittedName>
        <fullName evidence="1">Invasion associated locus B family protein</fullName>
    </submittedName>
</protein>